<dbReference type="Gene3D" id="1.10.10.10">
    <property type="entry name" value="Winged helix-like DNA-binding domain superfamily/Winged helix DNA-binding domain"/>
    <property type="match status" value="1"/>
</dbReference>
<reference evidence="1 2" key="1">
    <citation type="journal article" date="2022" name="Genome Biol. Evol.">
        <title>Host diet, physiology and behaviors set the stage for Lachnospiraceae cladogenesis.</title>
        <authorList>
            <person name="Vera-Ponce De Leon A."/>
            <person name="Schneider M."/>
            <person name="Jahnes B.C."/>
            <person name="Sadowski V."/>
            <person name="Camuy-Velez L.A."/>
            <person name="Duan J."/>
            <person name="Sabree Z.L."/>
        </authorList>
    </citation>
    <scope>NUCLEOTIDE SEQUENCE [LARGE SCALE GENOMIC DNA]</scope>
    <source>
        <strain evidence="1 2">PAL113</strain>
    </source>
</reference>
<keyword evidence="2" id="KW-1185">Reference proteome</keyword>
<organism evidence="1 2">
    <name type="scientific">Aequitasia blattaphilus</name>
    <dbReference type="NCBI Taxonomy" id="2949332"/>
    <lineage>
        <taxon>Bacteria</taxon>
        <taxon>Bacillati</taxon>
        <taxon>Bacillota</taxon>
        <taxon>Clostridia</taxon>
        <taxon>Lachnospirales</taxon>
        <taxon>Lachnospiraceae</taxon>
        <taxon>Aequitasia</taxon>
    </lineage>
</organism>
<sequence>MLIKLLALLDEGRAYSQLELAELCGTREESVKAQMEYLERAGFLRRVTSGSSCESCGGKCSGSTGGCGKDTSRGVAMWEKTLL</sequence>
<name>A0ABT1EFH2_9FIRM</name>
<dbReference type="InterPro" id="IPR036388">
    <property type="entry name" value="WH-like_DNA-bd_sf"/>
</dbReference>
<protein>
    <submittedName>
        <fullName evidence="1">Lrp/AsnC family transcriptional regulator</fullName>
    </submittedName>
</protein>
<dbReference type="Proteomes" id="UP001523566">
    <property type="component" value="Unassembled WGS sequence"/>
</dbReference>
<dbReference type="EMBL" id="JAMZFW010000020">
    <property type="protein sequence ID" value="MCP1103207.1"/>
    <property type="molecule type" value="Genomic_DNA"/>
</dbReference>
<gene>
    <name evidence="1" type="ORF">NK125_12385</name>
</gene>
<dbReference type="InterPro" id="IPR036390">
    <property type="entry name" value="WH_DNA-bd_sf"/>
</dbReference>
<dbReference type="RefSeq" id="WP_262066991.1">
    <property type="nucleotide sequence ID" value="NZ_JAMXOD010000020.1"/>
</dbReference>
<evidence type="ECO:0000313" key="2">
    <source>
        <dbReference type="Proteomes" id="UP001523566"/>
    </source>
</evidence>
<proteinExistence type="predicted"/>
<comment type="caution">
    <text evidence="1">The sequence shown here is derived from an EMBL/GenBank/DDBJ whole genome shotgun (WGS) entry which is preliminary data.</text>
</comment>
<accession>A0ABT1EFH2</accession>
<dbReference type="SUPFAM" id="SSF46785">
    <property type="entry name" value="Winged helix' DNA-binding domain"/>
    <property type="match status" value="1"/>
</dbReference>
<evidence type="ECO:0000313" key="1">
    <source>
        <dbReference type="EMBL" id="MCP1103207.1"/>
    </source>
</evidence>